<dbReference type="EMBL" id="CP024848">
    <property type="protein sequence ID" value="AXI11085.1"/>
    <property type="molecule type" value="Genomic_DNA"/>
</dbReference>
<organism evidence="1 2">
    <name type="scientific">Oceanobacillus zhaokaii</name>
    <dbReference type="NCBI Taxonomy" id="2052660"/>
    <lineage>
        <taxon>Bacteria</taxon>
        <taxon>Bacillati</taxon>
        <taxon>Bacillota</taxon>
        <taxon>Bacilli</taxon>
        <taxon>Bacillales</taxon>
        <taxon>Bacillaceae</taxon>
        <taxon>Oceanobacillus</taxon>
    </lineage>
</organism>
<name>A0A345PM55_9BACI</name>
<proteinExistence type="predicted"/>
<evidence type="ECO:0000313" key="1">
    <source>
        <dbReference type="EMBL" id="AXI11085.1"/>
    </source>
</evidence>
<dbReference type="KEGG" id="ocn:CUC15_03830"/>
<reference evidence="2" key="1">
    <citation type="submission" date="2017-11" db="EMBL/GenBank/DDBJ databases">
        <authorList>
            <person name="Zhu W."/>
        </authorList>
    </citation>
    <scope>NUCLEOTIDE SEQUENCE [LARGE SCALE GENOMIC DNA]</scope>
    <source>
        <strain evidence="2">160</strain>
    </source>
</reference>
<keyword evidence="2" id="KW-1185">Reference proteome</keyword>
<dbReference type="RefSeq" id="WP_114918369.1">
    <property type="nucleotide sequence ID" value="NZ_CP024848.1"/>
</dbReference>
<dbReference type="OrthoDB" id="1898893at2"/>
<dbReference type="Proteomes" id="UP000253908">
    <property type="component" value="Chromosome"/>
</dbReference>
<dbReference type="AlphaFoldDB" id="A0A345PM55"/>
<evidence type="ECO:0008006" key="3">
    <source>
        <dbReference type="Google" id="ProtNLM"/>
    </source>
</evidence>
<protein>
    <recommendedName>
        <fullName evidence="3">Helicase/UvrB N-terminal domain-containing protein</fullName>
    </recommendedName>
</protein>
<gene>
    <name evidence="1" type="ORF">CUC15_03830</name>
</gene>
<sequence length="421" mass="49395">MLFNKPTQTKINIIDSIMGSGKTSWAIQFMKNAPSYQKFMYITPFKGEVERVINSVASNFRQPEIDDRNNTKLDDLKSLIANGENIVSTHSLFRSINSEVIDLLDMENYTLILDEVMDVIEQVNISQDDLKMLTKNEVIEVNKKGVVNWKQPDYKKGYFEKLRNLSNSGNLMMYEDKNNQPIAVYWTFPVDTFKCFENVYILTYMFDGQIQRAYFDLFGQKYEYRSVLKVGSEYKLAPYVSYKDEDRSHLKELINIYYLSARDKKDMNKMGNKAGYFSVSDLKKKTKSTQTKKVIKDNAYNYYYNKCKVPSAEVMWTTFKEFEANLTPIGLKDKFVIVNARATNEYQHKSTCIYLANIYMNPLTTHFFKKQGVEVNIDLYALSELLQWLFRSRVRKGQPINVYIPSKRMRTLLEQYLNNEI</sequence>
<evidence type="ECO:0000313" key="2">
    <source>
        <dbReference type="Proteomes" id="UP000253908"/>
    </source>
</evidence>
<accession>A0A345PM55</accession>